<dbReference type="EMBL" id="GGEC01093091">
    <property type="protein sequence ID" value="MBX73575.1"/>
    <property type="molecule type" value="Transcribed_RNA"/>
</dbReference>
<proteinExistence type="predicted"/>
<dbReference type="AlphaFoldDB" id="A0A2P2R2T8"/>
<name>A0A2P2R2T8_RHIMU</name>
<protein>
    <submittedName>
        <fullName evidence="1">Uncharacterized protein</fullName>
    </submittedName>
</protein>
<organism evidence="1">
    <name type="scientific">Rhizophora mucronata</name>
    <name type="common">Asiatic mangrove</name>
    <dbReference type="NCBI Taxonomy" id="61149"/>
    <lineage>
        <taxon>Eukaryota</taxon>
        <taxon>Viridiplantae</taxon>
        <taxon>Streptophyta</taxon>
        <taxon>Embryophyta</taxon>
        <taxon>Tracheophyta</taxon>
        <taxon>Spermatophyta</taxon>
        <taxon>Magnoliopsida</taxon>
        <taxon>eudicotyledons</taxon>
        <taxon>Gunneridae</taxon>
        <taxon>Pentapetalae</taxon>
        <taxon>rosids</taxon>
        <taxon>fabids</taxon>
        <taxon>Malpighiales</taxon>
        <taxon>Rhizophoraceae</taxon>
        <taxon>Rhizophora</taxon>
    </lineage>
</organism>
<accession>A0A2P2R2T8</accession>
<sequence>MFENRKNQKEAARSSKP</sequence>
<reference evidence="1" key="1">
    <citation type="submission" date="2018-02" db="EMBL/GenBank/DDBJ databases">
        <title>Rhizophora mucronata_Transcriptome.</title>
        <authorList>
            <person name="Meera S.P."/>
            <person name="Sreeshan A."/>
            <person name="Augustine A."/>
        </authorList>
    </citation>
    <scope>NUCLEOTIDE SEQUENCE</scope>
    <source>
        <tissue evidence="1">Leaf</tissue>
    </source>
</reference>
<evidence type="ECO:0000313" key="1">
    <source>
        <dbReference type="EMBL" id="MBX73575.1"/>
    </source>
</evidence>